<accession>B6VXN3</accession>
<keyword evidence="1" id="KW-0812">Transmembrane</keyword>
<keyword evidence="1" id="KW-0472">Membrane</keyword>
<gene>
    <name evidence="2" type="ORF">BACDOR_02120</name>
</gene>
<protein>
    <submittedName>
        <fullName evidence="2">Uncharacterized protein</fullName>
    </submittedName>
</protein>
<sequence length="43" mass="5139">MLSSTSVQNDKLHIISQLFSVINILFTALNFKTYFLYLYKYLF</sequence>
<reference evidence="2 3" key="1">
    <citation type="submission" date="2008-10" db="EMBL/GenBank/DDBJ databases">
        <title>Draft genome sequence of Bacteroides dorei (DSM 17855).</title>
        <authorList>
            <person name="Sudarsanam P."/>
            <person name="Ley R."/>
            <person name="Guruge J."/>
            <person name="Turnbaugh P.J."/>
            <person name="Mahowald M."/>
            <person name="Liep D."/>
            <person name="Gordon J."/>
        </authorList>
    </citation>
    <scope>NUCLEOTIDE SEQUENCE [LARGE SCALE GENOMIC DNA]</scope>
    <source>
        <strain evidence="2 3">DSM 17855</strain>
    </source>
</reference>
<dbReference type="Proteomes" id="UP000004849">
    <property type="component" value="Unassembled WGS sequence"/>
</dbReference>
<feature type="transmembrane region" description="Helical" evidence="1">
    <location>
        <begin position="12"/>
        <end position="31"/>
    </location>
</feature>
<proteinExistence type="predicted"/>
<keyword evidence="1" id="KW-1133">Transmembrane helix</keyword>
<reference evidence="2 3" key="2">
    <citation type="submission" date="2008-10" db="EMBL/GenBank/DDBJ databases">
        <authorList>
            <person name="Fulton L."/>
            <person name="Clifton S."/>
            <person name="Fulton B."/>
            <person name="Xu J."/>
            <person name="Minx P."/>
            <person name="Pepin K.H."/>
            <person name="Johnson M."/>
            <person name="Thiruvilangam P."/>
            <person name="Bhonagiri V."/>
            <person name="Nash W.E."/>
            <person name="Mardis E.R."/>
            <person name="Wilson R.K."/>
        </authorList>
    </citation>
    <scope>NUCLEOTIDE SEQUENCE [LARGE SCALE GENOMIC DNA]</scope>
    <source>
        <strain evidence="2 3">DSM 17855</strain>
    </source>
</reference>
<evidence type="ECO:0000313" key="3">
    <source>
        <dbReference type="Proteomes" id="UP000004849"/>
    </source>
</evidence>
<dbReference type="AlphaFoldDB" id="B6VXN3"/>
<dbReference type="EMBL" id="ABWZ01000040">
    <property type="protein sequence ID" value="EEB25480.1"/>
    <property type="molecule type" value="Genomic_DNA"/>
</dbReference>
<organism evidence="2 3">
    <name type="scientific">Phocaeicola dorei DSM 17855</name>
    <dbReference type="NCBI Taxonomy" id="483217"/>
    <lineage>
        <taxon>Bacteria</taxon>
        <taxon>Pseudomonadati</taxon>
        <taxon>Bacteroidota</taxon>
        <taxon>Bacteroidia</taxon>
        <taxon>Bacteroidales</taxon>
        <taxon>Bacteroidaceae</taxon>
        <taxon>Phocaeicola</taxon>
    </lineage>
</organism>
<evidence type="ECO:0000256" key="1">
    <source>
        <dbReference type="SAM" id="Phobius"/>
    </source>
</evidence>
<name>B6VXN3_9BACT</name>
<dbReference type="HOGENOM" id="CLU_3229530_0_0_10"/>
<evidence type="ECO:0000313" key="2">
    <source>
        <dbReference type="EMBL" id="EEB25480.1"/>
    </source>
</evidence>